<evidence type="ECO:0000313" key="3">
    <source>
        <dbReference type="Proteomes" id="UP001519460"/>
    </source>
</evidence>
<protein>
    <submittedName>
        <fullName evidence="2">Uncharacterized protein</fullName>
    </submittedName>
</protein>
<proteinExistence type="predicted"/>
<name>A0ABD0K459_9CAEN</name>
<accession>A0ABD0K459</accession>
<reference evidence="2 3" key="1">
    <citation type="journal article" date="2023" name="Sci. Data">
        <title>Genome assembly of the Korean intertidal mud-creeper Batillaria attramentaria.</title>
        <authorList>
            <person name="Patra A.K."/>
            <person name="Ho P.T."/>
            <person name="Jun S."/>
            <person name="Lee S.J."/>
            <person name="Kim Y."/>
            <person name="Won Y.J."/>
        </authorList>
    </citation>
    <scope>NUCLEOTIDE SEQUENCE [LARGE SCALE GENOMIC DNA]</scope>
    <source>
        <strain evidence="2">Wonlab-2016</strain>
    </source>
</reference>
<comment type="caution">
    <text evidence="2">The sequence shown here is derived from an EMBL/GenBank/DDBJ whole genome shotgun (WGS) entry which is preliminary data.</text>
</comment>
<organism evidence="2 3">
    <name type="scientific">Batillaria attramentaria</name>
    <dbReference type="NCBI Taxonomy" id="370345"/>
    <lineage>
        <taxon>Eukaryota</taxon>
        <taxon>Metazoa</taxon>
        <taxon>Spiralia</taxon>
        <taxon>Lophotrochozoa</taxon>
        <taxon>Mollusca</taxon>
        <taxon>Gastropoda</taxon>
        <taxon>Caenogastropoda</taxon>
        <taxon>Sorbeoconcha</taxon>
        <taxon>Cerithioidea</taxon>
        <taxon>Batillariidae</taxon>
        <taxon>Batillaria</taxon>
    </lineage>
</organism>
<dbReference type="Proteomes" id="UP001519460">
    <property type="component" value="Unassembled WGS sequence"/>
</dbReference>
<feature type="region of interest" description="Disordered" evidence="1">
    <location>
        <begin position="82"/>
        <end position="104"/>
    </location>
</feature>
<dbReference type="EMBL" id="JACVVK020000258">
    <property type="protein sequence ID" value="KAK7481690.1"/>
    <property type="molecule type" value="Genomic_DNA"/>
</dbReference>
<evidence type="ECO:0000313" key="2">
    <source>
        <dbReference type="EMBL" id="KAK7481690.1"/>
    </source>
</evidence>
<gene>
    <name evidence="2" type="ORF">BaRGS_00027063</name>
</gene>
<dbReference type="AlphaFoldDB" id="A0ABD0K459"/>
<evidence type="ECO:0000256" key="1">
    <source>
        <dbReference type="SAM" id="MobiDB-lite"/>
    </source>
</evidence>
<keyword evidence="3" id="KW-1185">Reference proteome</keyword>
<sequence length="104" mass="11503">MKEKSLKANYMVRGTSTNIPMTVNVYVLYCMSETECSADDLLVKLLTCETKQHSLLITPLETQASQQPASYHSGLPTMVLTERCLSTDRQRRSSPLPHGVAGSL</sequence>